<dbReference type="InterPro" id="IPR018078">
    <property type="entry name" value="DNA-binding_RecF_CS"/>
</dbReference>
<dbReference type="AlphaFoldDB" id="A0A1M6XN41"/>
<dbReference type="Gene3D" id="3.40.50.300">
    <property type="entry name" value="P-loop containing nucleotide triphosphate hydrolases"/>
    <property type="match status" value="1"/>
</dbReference>
<evidence type="ECO:0000256" key="2">
    <source>
        <dbReference type="ARBA" id="ARBA00022705"/>
    </source>
</evidence>
<dbReference type="GO" id="GO:0016887">
    <property type="term" value="F:ATP hydrolysis activity"/>
    <property type="evidence" value="ECO:0007669"/>
    <property type="project" value="InterPro"/>
</dbReference>
<evidence type="ECO:0000313" key="10">
    <source>
        <dbReference type="Proteomes" id="UP000184275"/>
    </source>
</evidence>
<keyword evidence="2 6" id="KW-0235">DNA replication</keyword>
<sequence>MIRSLFLSSLRNLHEGRWEFGDGITVIAGKNGTGKTTLLEAIHLLCEGFSFRTHSLSDLLSWNEPEMILRGELAESKESDRVFARALLLNRNTGTVVKKDGILCKSPASFFGEIPAVIMQPADLEIVRGAPENRRRYLDELLCFKNVRNADLLRRYRRILAERNQWLKLNKIGKAVGGEELHSVLTQQLMDLGVKIWMERMALVQEISPLIVRYYEMLAGIGDEVAVSYKSAVFDFLREKELSEEILRDAFAHKLEVLDFSERMQGLTLSGPHKDDLLLSLHGHEMRSSGSQGQCRSAAIALRLSASDLASRHLIKPVLLLDDIFAELDKNRRAAVAGVIREKKCQVFVATPRIEDLPFSADEKIEMGD</sequence>
<evidence type="ECO:0000313" key="9">
    <source>
        <dbReference type="EMBL" id="SHL07422.1"/>
    </source>
</evidence>
<dbReference type="GO" id="GO:0003697">
    <property type="term" value="F:single-stranded DNA binding"/>
    <property type="evidence" value="ECO:0007669"/>
    <property type="project" value="UniProtKB-UniRule"/>
</dbReference>
<comment type="subcellular location">
    <subcellularLocation>
        <location evidence="6 7">Cytoplasm</location>
    </subcellularLocation>
</comment>
<keyword evidence="6 7" id="KW-0742">SOS response</keyword>
<keyword evidence="1 6" id="KW-0963">Cytoplasm</keyword>
<protein>
    <recommendedName>
        <fullName evidence="6 7">DNA replication and repair protein RecF</fullName>
    </recommendedName>
</protein>
<evidence type="ECO:0000256" key="6">
    <source>
        <dbReference type="HAMAP-Rule" id="MF_00365"/>
    </source>
</evidence>
<reference evidence="10" key="1">
    <citation type="submission" date="2016-11" db="EMBL/GenBank/DDBJ databases">
        <authorList>
            <person name="Varghese N."/>
            <person name="Submissions S."/>
        </authorList>
    </citation>
    <scope>NUCLEOTIDE SEQUENCE [LARGE SCALE GENOMIC DNA]</scope>
    <source>
        <strain evidence="10">UWOS</strain>
    </source>
</reference>
<dbReference type="InterPro" id="IPR042174">
    <property type="entry name" value="RecF_2"/>
</dbReference>
<name>A0A1M6XN41_9BACT</name>
<dbReference type="Gene3D" id="1.20.1050.90">
    <property type="entry name" value="RecF/RecN/SMC, N-terminal domain"/>
    <property type="match status" value="1"/>
</dbReference>
<dbReference type="NCBIfam" id="TIGR00611">
    <property type="entry name" value="recf"/>
    <property type="match status" value="1"/>
</dbReference>
<dbReference type="GO" id="GO:0000731">
    <property type="term" value="P:DNA synthesis involved in DNA repair"/>
    <property type="evidence" value="ECO:0007669"/>
    <property type="project" value="TreeGrafter"/>
</dbReference>
<accession>A0A1M6XN41</accession>
<comment type="function">
    <text evidence="6 7">The RecF protein is involved in DNA metabolism; it is required for DNA replication and normal SOS inducibility. RecF binds preferentially to single-stranded, linear DNA. It also seems to bind ATP.</text>
</comment>
<dbReference type="GO" id="GO:0005737">
    <property type="term" value="C:cytoplasm"/>
    <property type="evidence" value="ECO:0007669"/>
    <property type="project" value="UniProtKB-SubCell"/>
</dbReference>
<keyword evidence="3 6" id="KW-0547">Nucleotide-binding</keyword>
<keyword evidence="5 6" id="KW-0238">DNA-binding</keyword>
<dbReference type="GO" id="GO:0005524">
    <property type="term" value="F:ATP binding"/>
    <property type="evidence" value="ECO:0007669"/>
    <property type="project" value="UniProtKB-UniRule"/>
</dbReference>
<dbReference type="GO" id="GO:0006260">
    <property type="term" value="P:DNA replication"/>
    <property type="evidence" value="ECO:0007669"/>
    <property type="project" value="UniProtKB-UniRule"/>
</dbReference>
<dbReference type="Pfam" id="PF13476">
    <property type="entry name" value="AAA_23"/>
    <property type="match status" value="1"/>
</dbReference>
<organism evidence="9 10">
    <name type="scientific">Fibrobacter intestinalis</name>
    <dbReference type="NCBI Taxonomy" id="28122"/>
    <lineage>
        <taxon>Bacteria</taxon>
        <taxon>Pseudomonadati</taxon>
        <taxon>Fibrobacterota</taxon>
        <taxon>Fibrobacteria</taxon>
        <taxon>Fibrobacterales</taxon>
        <taxon>Fibrobacteraceae</taxon>
        <taxon>Fibrobacter</taxon>
    </lineage>
</organism>
<dbReference type="Proteomes" id="UP000184275">
    <property type="component" value="Unassembled WGS sequence"/>
</dbReference>
<dbReference type="PANTHER" id="PTHR32182:SF0">
    <property type="entry name" value="DNA REPLICATION AND REPAIR PROTEIN RECF"/>
    <property type="match status" value="1"/>
</dbReference>
<dbReference type="PROSITE" id="PS00618">
    <property type="entry name" value="RECF_2"/>
    <property type="match status" value="1"/>
</dbReference>
<evidence type="ECO:0000256" key="4">
    <source>
        <dbReference type="ARBA" id="ARBA00022840"/>
    </source>
</evidence>
<dbReference type="RefSeq" id="WP_073305776.1">
    <property type="nucleotide sequence ID" value="NZ_FRAW01000033.1"/>
</dbReference>
<dbReference type="InterPro" id="IPR027417">
    <property type="entry name" value="P-loop_NTPase"/>
</dbReference>
<dbReference type="PANTHER" id="PTHR32182">
    <property type="entry name" value="DNA REPLICATION AND REPAIR PROTEIN RECF"/>
    <property type="match status" value="1"/>
</dbReference>
<keyword evidence="10" id="KW-1185">Reference proteome</keyword>
<evidence type="ECO:0000256" key="3">
    <source>
        <dbReference type="ARBA" id="ARBA00022741"/>
    </source>
</evidence>
<dbReference type="GO" id="GO:0006302">
    <property type="term" value="P:double-strand break repair"/>
    <property type="evidence" value="ECO:0007669"/>
    <property type="project" value="InterPro"/>
</dbReference>
<keyword evidence="6 7" id="KW-0234">DNA repair</keyword>
<dbReference type="SUPFAM" id="SSF52540">
    <property type="entry name" value="P-loop containing nucleoside triphosphate hydrolases"/>
    <property type="match status" value="1"/>
</dbReference>
<keyword evidence="6 7" id="KW-0227">DNA damage</keyword>
<dbReference type="EMBL" id="FRAW01000033">
    <property type="protein sequence ID" value="SHL07422.1"/>
    <property type="molecule type" value="Genomic_DNA"/>
</dbReference>
<evidence type="ECO:0000256" key="5">
    <source>
        <dbReference type="ARBA" id="ARBA00023125"/>
    </source>
</evidence>
<dbReference type="HAMAP" id="MF_00365">
    <property type="entry name" value="RecF"/>
    <property type="match status" value="1"/>
</dbReference>
<keyword evidence="4 6" id="KW-0067">ATP-binding</keyword>
<dbReference type="GO" id="GO:0009432">
    <property type="term" value="P:SOS response"/>
    <property type="evidence" value="ECO:0007669"/>
    <property type="project" value="UniProtKB-UniRule"/>
</dbReference>
<feature type="domain" description="Rad50/SbcC-type AAA" evidence="8">
    <location>
        <begin position="9"/>
        <end position="50"/>
    </location>
</feature>
<evidence type="ECO:0000259" key="8">
    <source>
        <dbReference type="Pfam" id="PF13476"/>
    </source>
</evidence>
<dbReference type="InterPro" id="IPR038729">
    <property type="entry name" value="Rad50/SbcC_AAA"/>
</dbReference>
<evidence type="ECO:0000256" key="1">
    <source>
        <dbReference type="ARBA" id="ARBA00022490"/>
    </source>
</evidence>
<evidence type="ECO:0000256" key="7">
    <source>
        <dbReference type="RuleBase" id="RU000578"/>
    </source>
</evidence>
<gene>
    <name evidence="6" type="primary">recF</name>
    <name evidence="9" type="ORF">SAMN05720469_1335</name>
</gene>
<comment type="similarity">
    <text evidence="6 7">Belongs to the RecF family.</text>
</comment>
<feature type="binding site" evidence="6">
    <location>
        <begin position="29"/>
        <end position="36"/>
    </location>
    <ligand>
        <name>ATP</name>
        <dbReference type="ChEBI" id="CHEBI:30616"/>
    </ligand>
</feature>
<dbReference type="InterPro" id="IPR001238">
    <property type="entry name" value="DNA-binding_RecF"/>
</dbReference>
<proteinExistence type="inferred from homology"/>